<evidence type="ECO:0000313" key="1">
    <source>
        <dbReference type="EMBL" id="KGR90277.1"/>
    </source>
</evidence>
<comment type="caution">
    <text evidence="1">The sequence shown here is derived from an EMBL/GenBank/DDBJ whole genome shotgun (WGS) entry which is preliminary data.</text>
</comment>
<dbReference type="AlphaFoldDB" id="A0A0A3JTH4"/>
<dbReference type="EMBL" id="JPVQ01000022">
    <property type="protein sequence ID" value="KGR90277.1"/>
    <property type="molecule type" value="Genomic_DNA"/>
</dbReference>
<proteinExistence type="predicted"/>
<name>A0A0A3JTH4_9BACL</name>
<keyword evidence="2" id="KW-1185">Reference proteome</keyword>
<evidence type="ECO:0000313" key="2">
    <source>
        <dbReference type="Proteomes" id="UP000030595"/>
    </source>
</evidence>
<dbReference type="Proteomes" id="UP000030595">
    <property type="component" value="Unassembled WGS sequence"/>
</dbReference>
<sequence>MNIVIENAITNFEFYQNNIPLNYQKMIEKHPSDYIALGARSEESFIGIILAKKNLKISIIEIVYLAVSDWNKTTGVEEMLIYALEDKAQKEKVNFINFDYFDNNDLDYLKYIDGILRKNNWSSLRTKNYIYITRSFKVEEHYWFRRFIKNTQNLSIFQWGLLSEDDRQKLKEEEGNGYPKKLSPFINEDQIDKKSSIGVKADGKVVGWFLIQEVSPTMVFIKSVYLKEGYRSIANIKQLMSTGIMQTIYKSKSKYVMFSIGESNKQMLNFVERKFKNAIISKKPVYRSLKRINQNH</sequence>
<organism evidence="1 2">
    <name type="scientific">Ureibacillus massiliensis 4400831 = CIP 108448 = CCUG 49529</name>
    <dbReference type="NCBI Taxonomy" id="1211035"/>
    <lineage>
        <taxon>Bacteria</taxon>
        <taxon>Bacillati</taxon>
        <taxon>Bacillota</taxon>
        <taxon>Bacilli</taxon>
        <taxon>Bacillales</taxon>
        <taxon>Caryophanaceae</taxon>
        <taxon>Ureibacillus</taxon>
    </lineage>
</organism>
<dbReference type="eggNOG" id="COG0456">
    <property type="taxonomic scope" value="Bacteria"/>
</dbReference>
<reference evidence="1 2" key="1">
    <citation type="submission" date="2014-02" db="EMBL/GenBank/DDBJ databases">
        <title>Draft genome sequence of Lysinibacillus massiliensis CCUG 49529.</title>
        <authorList>
            <person name="Zhang F."/>
            <person name="Wang G."/>
            <person name="Zhang L."/>
        </authorList>
    </citation>
    <scope>NUCLEOTIDE SEQUENCE [LARGE SCALE GENOMIC DNA]</scope>
    <source>
        <strain evidence="1 2">CCUG 49529</strain>
    </source>
</reference>
<dbReference type="Gene3D" id="3.40.630.30">
    <property type="match status" value="1"/>
</dbReference>
<protein>
    <recommendedName>
        <fullName evidence="3">N-acetyltransferase domain-containing protein</fullName>
    </recommendedName>
</protein>
<gene>
    <name evidence="1" type="ORF">CD30_12480</name>
</gene>
<dbReference type="RefSeq" id="WP_036177253.1">
    <property type="nucleotide sequence ID" value="NZ_AVCZ01000022.1"/>
</dbReference>
<accession>A0A0A3JTH4</accession>
<evidence type="ECO:0008006" key="3">
    <source>
        <dbReference type="Google" id="ProtNLM"/>
    </source>
</evidence>
<dbReference type="OrthoDB" id="2609247at2"/>